<evidence type="ECO:0000313" key="3">
    <source>
        <dbReference type="Proteomes" id="UP001589619"/>
    </source>
</evidence>
<protein>
    <submittedName>
        <fullName evidence="2">Lactate racemase domain-containing protein</fullName>
    </submittedName>
</protein>
<dbReference type="Gene3D" id="3.40.50.11440">
    <property type="match status" value="1"/>
</dbReference>
<name>A0ABV5VPR4_9BACL</name>
<evidence type="ECO:0000313" key="2">
    <source>
        <dbReference type="EMBL" id="MFB9750268.1"/>
    </source>
</evidence>
<proteinExistence type="predicted"/>
<comment type="caution">
    <text evidence="2">The sequence shown here is derived from an EMBL/GenBank/DDBJ whole genome shotgun (WGS) entry which is preliminary data.</text>
</comment>
<sequence>MSVFYDLLHEVPMPKMVKVRQKFPRPSIAPDDIPHKMDDTLAQAGIADLVVPGMRIAITVGSRGIRNIARITKELVRALQDKGALPFIVPAMGSHGGGIAENQQKIIEDFGVTEAYCGCPIRATMDTVQVGTTSEGHAVVIDRYAAEADGIIVVGRVKPHTAFRGEYESGLMKMMAIGLGKREGANACHAAGWKHMRRLIPLFGNTILQNANILFAVAIIENAFDETCMLEAVRKEQIAEREPELLVQAKALMPRLWIEETDVLIVDKIGKNISGDGMDPNITGTFATPYASGGLKSQKVAVLDVTDESHGVIIGAGMAHATTRRLFDKADLEASYINALTSTVFDVVRIPMILKSDLAAIAACIRASNEIDIRRPRVIRIADSLHMEYIYVSEALMEEAARHPNLEIVGELQKMPFDENGNLW</sequence>
<dbReference type="RefSeq" id="WP_344916959.1">
    <property type="nucleotide sequence ID" value="NZ_BAAAYO010000021.1"/>
</dbReference>
<dbReference type="EMBL" id="JBHMAG010000002">
    <property type="protein sequence ID" value="MFB9750268.1"/>
    <property type="molecule type" value="Genomic_DNA"/>
</dbReference>
<gene>
    <name evidence="2" type="ORF">ACFFNY_01670</name>
</gene>
<organism evidence="2 3">
    <name type="scientific">Paenibacillus hodogayensis</name>
    <dbReference type="NCBI Taxonomy" id="279208"/>
    <lineage>
        <taxon>Bacteria</taxon>
        <taxon>Bacillati</taxon>
        <taxon>Bacillota</taxon>
        <taxon>Bacilli</taxon>
        <taxon>Bacillales</taxon>
        <taxon>Paenibacillaceae</taxon>
        <taxon>Paenibacillus</taxon>
    </lineage>
</organism>
<reference evidence="2 3" key="1">
    <citation type="submission" date="2024-09" db="EMBL/GenBank/DDBJ databases">
        <authorList>
            <person name="Sun Q."/>
            <person name="Mori K."/>
        </authorList>
    </citation>
    <scope>NUCLEOTIDE SEQUENCE [LARGE SCALE GENOMIC DNA]</scope>
    <source>
        <strain evidence="2 3">JCM 12520</strain>
    </source>
</reference>
<accession>A0ABV5VPR4</accession>
<evidence type="ECO:0000259" key="1">
    <source>
        <dbReference type="Pfam" id="PF09861"/>
    </source>
</evidence>
<feature type="domain" description="LarA-like N-terminal" evidence="1">
    <location>
        <begin position="33"/>
        <end position="191"/>
    </location>
</feature>
<dbReference type="Proteomes" id="UP001589619">
    <property type="component" value="Unassembled WGS sequence"/>
</dbReference>
<keyword evidence="3" id="KW-1185">Reference proteome</keyword>
<dbReference type="InterPro" id="IPR018657">
    <property type="entry name" value="LarA-like_N"/>
</dbReference>
<dbReference type="Pfam" id="PF09861">
    <property type="entry name" value="Lar_N"/>
    <property type="match status" value="1"/>
</dbReference>